<keyword evidence="4 5" id="KW-0472">Membrane</keyword>
<comment type="subcellular location">
    <subcellularLocation>
        <location evidence="1">Membrane</location>
        <topology evidence="1">Multi-pass membrane protein</topology>
    </subcellularLocation>
</comment>
<evidence type="ECO:0000256" key="5">
    <source>
        <dbReference type="SAM" id="Phobius"/>
    </source>
</evidence>
<name>A0ABM5LNI1_THEM3</name>
<feature type="transmembrane region" description="Helical" evidence="5">
    <location>
        <begin position="224"/>
        <end position="242"/>
    </location>
</feature>
<protein>
    <submittedName>
        <fullName evidence="7">ABC-2 type transporter</fullName>
    </submittedName>
</protein>
<keyword evidence="2 5" id="KW-0812">Transmembrane</keyword>
<feature type="transmembrane region" description="Helical" evidence="5">
    <location>
        <begin position="51"/>
        <end position="74"/>
    </location>
</feature>
<evidence type="ECO:0000256" key="4">
    <source>
        <dbReference type="ARBA" id="ARBA00023136"/>
    </source>
</evidence>
<dbReference type="InterPro" id="IPR051784">
    <property type="entry name" value="Nod_factor_ABC_transporter"/>
</dbReference>
<organism evidence="7 8">
    <name type="scientific">Thermoanaerobacter mathranii subsp. mathranii (strain DSM 11426 / CCUG 53645 / CIP 108742 / A3)</name>
    <dbReference type="NCBI Taxonomy" id="583358"/>
    <lineage>
        <taxon>Bacteria</taxon>
        <taxon>Bacillati</taxon>
        <taxon>Bacillota</taxon>
        <taxon>Clostridia</taxon>
        <taxon>Thermoanaerobacterales</taxon>
        <taxon>Thermoanaerobacteraceae</taxon>
        <taxon>Thermoanaerobacter</taxon>
    </lineage>
</organism>
<keyword evidence="8" id="KW-1185">Reference proteome</keyword>
<dbReference type="Pfam" id="PF01061">
    <property type="entry name" value="ABC2_membrane"/>
    <property type="match status" value="1"/>
</dbReference>
<dbReference type="PANTHER" id="PTHR43229:SF6">
    <property type="entry name" value="ABC-TYPE MULTIDRUG TRANSPORT SYSTEM, PERMEASE COMPONENT"/>
    <property type="match status" value="1"/>
</dbReference>
<dbReference type="RefSeq" id="WP_013149840.1">
    <property type="nucleotide sequence ID" value="NC_014209.1"/>
</dbReference>
<evidence type="ECO:0000256" key="1">
    <source>
        <dbReference type="ARBA" id="ARBA00004141"/>
    </source>
</evidence>
<evidence type="ECO:0000259" key="6">
    <source>
        <dbReference type="Pfam" id="PF01061"/>
    </source>
</evidence>
<gene>
    <name evidence="7" type="ordered locus">Tmath_0485</name>
</gene>
<feature type="transmembrane region" description="Helical" evidence="5">
    <location>
        <begin position="131"/>
        <end position="154"/>
    </location>
</feature>
<evidence type="ECO:0000256" key="2">
    <source>
        <dbReference type="ARBA" id="ARBA00022692"/>
    </source>
</evidence>
<evidence type="ECO:0000313" key="7">
    <source>
        <dbReference type="EMBL" id="ADH60246.1"/>
    </source>
</evidence>
<keyword evidence="3 5" id="KW-1133">Transmembrane helix</keyword>
<dbReference type="InterPro" id="IPR013525">
    <property type="entry name" value="ABC2_TM"/>
</dbReference>
<dbReference type="PANTHER" id="PTHR43229">
    <property type="entry name" value="NODULATION PROTEIN J"/>
    <property type="match status" value="1"/>
</dbReference>
<evidence type="ECO:0000256" key="3">
    <source>
        <dbReference type="ARBA" id="ARBA00022989"/>
    </source>
</evidence>
<feature type="domain" description="ABC-2 type transporter transmembrane" evidence="6">
    <location>
        <begin position="5"/>
        <end position="195"/>
    </location>
</feature>
<accession>A0ABM5LNI1</accession>
<feature type="transmembrane region" description="Helical" evidence="5">
    <location>
        <begin position="22"/>
        <end position="39"/>
    </location>
</feature>
<proteinExistence type="predicted"/>
<dbReference type="EMBL" id="CP002032">
    <property type="protein sequence ID" value="ADH60246.1"/>
    <property type="molecule type" value="Genomic_DNA"/>
</dbReference>
<evidence type="ECO:0000313" key="8">
    <source>
        <dbReference type="Proteomes" id="UP000002064"/>
    </source>
</evidence>
<reference evidence="7 8" key="1">
    <citation type="submission" date="2010-05" db="EMBL/GenBank/DDBJ databases">
        <title>Complete sequence of Thermoanaerobacter mathranii subsp. mathranii mathranii str. A3.</title>
        <authorList>
            <consortium name="US DOE Joint Genome Institute"/>
            <person name="Lucas S."/>
            <person name="Copeland A."/>
            <person name="Lapidus A."/>
            <person name="Cheng J.-F."/>
            <person name="Bruce D."/>
            <person name="Goodwin L."/>
            <person name="Pitluck S."/>
            <person name="Held B."/>
            <person name="Detter J.C."/>
            <person name="Han C."/>
            <person name="Tapia R."/>
            <person name="Land M."/>
            <person name="Hauser L."/>
            <person name="Kyrpides N."/>
            <person name="Mikhailova N."/>
            <person name="Zhou J."/>
            <person name="Hemme C."/>
            <person name="Woyke T."/>
        </authorList>
    </citation>
    <scope>NUCLEOTIDE SEQUENCE [LARGE SCALE GENOMIC DNA]</scope>
    <source>
        <strain evidence="7 8">A3</strain>
    </source>
</reference>
<feature type="transmembrane region" description="Helical" evidence="5">
    <location>
        <begin position="94"/>
        <end position="119"/>
    </location>
</feature>
<sequence length="255" mass="29244">MRHILAAAKSEFLILSRYPLNLFYNIIAALFSLLPLFYIAKIYNVEQTQYLWILSGSLFWMYISQALWTIGLSLRKEQEMGTLEQILMSPSNLIYIMLGKSIVTVGINSLTLLVGLLLIRYVFDCRINYALIVVVILISMPSVFGFSYVISGIVLKFKEIFAFLQVISGVLLIFSGVSQPATFLPYNLGKLSRFIVVEKMIYTFRRVVIGSASFLAIYSQLIYIFIYGFVLNIIAVFVFYYFKKKVMKNGDVFYV</sequence>
<dbReference type="Proteomes" id="UP000002064">
    <property type="component" value="Chromosome"/>
</dbReference>
<feature type="transmembrane region" description="Helical" evidence="5">
    <location>
        <begin position="160"/>
        <end position="188"/>
    </location>
</feature>